<evidence type="ECO:0000313" key="1">
    <source>
        <dbReference type="EMBL" id="MBF5054063.1"/>
    </source>
</evidence>
<keyword evidence="2" id="KW-1185">Reference proteome</keyword>
<dbReference type="InterPro" id="IPR019587">
    <property type="entry name" value="Polyketide_cyclase/dehydratase"/>
</dbReference>
<proteinExistence type="predicted"/>
<dbReference type="PRINTS" id="PR00081">
    <property type="entry name" value="GDHRDH"/>
</dbReference>
<organism evidence="1 2">
    <name type="scientific">Alloalcanivorax venustensis ISO4</name>
    <dbReference type="NCBI Taxonomy" id="1177184"/>
    <lineage>
        <taxon>Bacteria</taxon>
        <taxon>Pseudomonadati</taxon>
        <taxon>Pseudomonadota</taxon>
        <taxon>Gammaproteobacteria</taxon>
        <taxon>Oceanospirillales</taxon>
        <taxon>Alcanivoracaceae</taxon>
        <taxon>Alloalcanivorax</taxon>
    </lineage>
</organism>
<evidence type="ECO:0000313" key="2">
    <source>
        <dbReference type="Proteomes" id="UP000644441"/>
    </source>
</evidence>
<dbReference type="InterPro" id="IPR052992">
    <property type="entry name" value="SDR_member_12"/>
</dbReference>
<dbReference type="PANTHER" id="PTHR44656:SF7">
    <property type="entry name" value="DEHYDROGENASE_REDUCTASE SDR FAMILY MEMBER 12"/>
    <property type="match status" value="1"/>
</dbReference>
<dbReference type="EMBL" id="ARXR01000029">
    <property type="protein sequence ID" value="MBF5054063.1"/>
    <property type="molecule type" value="Genomic_DNA"/>
</dbReference>
<sequence>MIRLQERVQVRRPTADCYRYMLDMAASEQWNPAVENARKSTPGPVGRQSRFEVDYRFAGRQRAFGYELVDTDPGRSLSLRGQGPDASAREHIEFRPGADETFTEILYTLDLDVGGLAERLQAIIKPWLTAMGHRAMEDLRRALEPSRVEEPGVWQWLRYRALLPAALEFSRLGYQSMPDRGLSDFIDGRIVVVTGATGGLGLAAAKELSRLGATLILVGRDRERLRQAQNAVRAFSGCGVDALHTVEADLSRLEEVRLAATRIHALTPEVHGLINNAGALFNERDLTTEGTERTLAVNLLAPYLLTEKLLPALERGQGRVVNVASGGLYLQALHLDDMEFENERFDGAKAYARAKRALVAQTEHWAEQHPGVRFNSMHPGWADTPGVAASLPVFHKRVGPWLRSPRQGADTMVWLVSSPAVANISGRFWFDRRPRPTAVLPGTRVTPEQRRQLARWLAARCRPGHGGPI</sequence>
<dbReference type="SUPFAM" id="SSF55961">
    <property type="entry name" value="Bet v1-like"/>
    <property type="match status" value="1"/>
</dbReference>
<dbReference type="InterPro" id="IPR023393">
    <property type="entry name" value="START-like_dom_sf"/>
</dbReference>
<dbReference type="RefSeq" id="WP_142949689.1">
    <property type="nucleotide sequence ID" value="NZ_ARXR01000029.1"/>
</dbReference>
<dbReference type="InterPro" id="IPR036291">
    <property type="entry name" value="NAD(P)-bd_dom_sf"/>
</dbReference>
<dbReference type="SUPFAM" id="SSF51735">
    <property type="entry name" value="NAD(P)-binding Rossmann-fold domains"/>
    <property type="match status" value="1"/>
</dbReference>
<dbReference type="Proteomes" id="UP000644441">
    <property type="component" value="Unassembled WGS sequence"/>
</dbReference>
<reference evidence="1 2" key="1">
    <citation type="submission" date="2012-09" db="EMBL/GenBank/DDBJ databases">
        <title>Genome Sequence of alkane-degrading Bacterium Alcanivorax venustensis ISO4.</title>
        <authorList>
            <person name="Lai Q."/>
            <person name="Shao Z."/>
        </authorList>
    </citation>
    <scope>NUCLEOTIDE SEQUENCE [LARGE SCALE GENOMIC DNA]</scope>
    <source>
        <strain evidence="1 2">ISO4</strain>
    </source>
</reference>
<dbReference type="Gene3D" id="3.40.50.720">
    <property type="entry name" value="NAD(P)-binding Rossmann-like Domain"/>
    <property type="match status" value="1"/>
</dbReference>
<dbReference type="PANTHER" id="PTHR44656">
    <property type="entry name" value="DEHYDROGENASE/REDUCTASE SDR FAMILY MEMBER 12"/>
    <property type="match status" value="1"/>
</dbReference>
<gene>
    <name evidence="1" type="ORF">ISO4_02665</name>
</gene>
<accession>A0ABS0AIV3</accession>
<dbReference type="Pfam" id="PF00106">
    <property type="entry name" value="adh_short"/>
    <property type="match status" value="1"/>
</dbReference>
<protein>
    <submittedName>
        <fullName evidence="1">Protein CdfA</fullName>
    </submittedName>
</protein>
<dbReference type="GeneID" id="99767874"/>
<dbReference type="InterPro" id="IPR002347">
    <property type="entry name" value="SDR_fam"/>
</dbReference>
<comment type="caution">
    <text evidence="1">The sequence shown here is derived from an EMBL/GenBank/DDBJ whole genome shotgun (WGS) entry which is preliminary data.</text>
</comment>
<dbReference type="Pfam" id="PF10604">
    <property type="entry name" value="Polyketide_cyc2"/>
    <property type="match status" value="1"/>
</dbReference>
<name>A0ABS0AIV3_9GAMM</name>
<dbReference type="Gene3D" id="3.30.530.20">
    <property type="match status" value="1"/>
</dbReference>